<dbReference type="InterPro" id="IPR058543">
    <property type="entry name" value="Beta-prop_RSE1/DDB1/CPSF1_2nd"/>
</dbReference>
<dbReference type="Gene3D" id="1.10.150.910">
    <property type="match status" value="1"/>
</dbReference>
<evidence type="ECO:0000259" key="4">
    <source>
        <dbReference type="Pfam" id="PF03178"/>
    </source>
</evidence>
<dbReference type="InterPro" id="IPR015943">
    <property type="entry name" value="WD40/YVTN_repeat-like_dom_sf"/>
</dbReference>
<dbReference type="FunFam" id="2.130.10.10:FF:000100">
    <property type="entry name" value="Cleavage and polyadenylation specificity factor subunit 1"/>
    <property type="match status" value="1"/>
</dbReference>
<evidence type="ECO:0000259" key="5">
    <source>
        <dbReference type="Pfam" id="PF10433"/>
    </source>
</evidence>
<dbReference type="Pfam" id="PF23726">
    <property type="entry name" value="Beta-prop_RSE1_2nd"/>
    <property type="match status" value="1"/>
</dbReference>
<feature type="domain" description="RSE1/DDB1/CPSF1 C-terminal" evidence="4">
    <location>
        <begin position="1069"/>
        <end position="1406"/>
    </location>
</feature>
<dbReference type="FunFam" id="2.130.10.10:FF:000118">
    <property type="entry name" value="Cleavage and polyadenylation specificity factor subunit 1"/>
    <property type="match status" value="1"/>
</dbReference>
<dbReference type="GeneTree" id="ENSGT00950000183151"/>
<dbReference type="InterPro" id="IPR004871">
    <property type="entry name" value="RSE1/DDB1/CPSF1_C"/>
</dbReference>
<protein>
    <recommendedName>
        <fullName evidence="9">Cleavage/polyadenylation specificity factor A subunit C-terminal domain-containing protein</fullName>
    </recommendedName>
</protein>
<evidence type="ECO:0000256" key="3">
    <source>
        <dbReference type="SAM" id="MobiDB-lite"/>
    </source>
</evidence>
<accession>H2YEY1</accession>
<feature type="domain" description="RSE1/DDB1/CPSF1 second beta-propeller" evidence="6">
    <location>
        <begin position="520"/>
        <end position="996"/>
    </location>
</feature>
<name>H2YEY1_CIOSA</name>
<dbReference type="GO" id="GO:0005634">
    <property type="term" value="C:nucleus"/>
    <property type="evidence" value="ECO:0007669"/>
    <property type="project" value="UniProtKB-SubCell"/>
</dbReference>
<dbReference type="FunCoup" id="H2YEY1">
    <property type="interactions" value="436"/>
</dbReference>
<comment type="subcellular location">
    <subcellularLocation>
        <location evidence="1">Nucleus</location>
    </subcellularLocation>
</comment>
<dbReference type="PANTHER" id="PTHR10644">
    <property type="entry name" value="DNA REPAIR/RNA PROCESSING CPSF FAMILY"/>
    <property type="match status" value="1"/>
</dbReference>
<dbReference type="eggNOG" id="KOG1896">
    <property type="taxonomic scope" value="Eukaryota"/>
</dbReference>
<evidence type="ECO:0000313" key="7">
    <source>
        <dbReference type="Ensembl" id="ENSCSAVP00000003879.1"/>
    </source>
</evidence>
<keyword evidence="8" id="KW-1185">Reference proteome</keyword>
<evidence type="ECO:0000256" key="1">
    <source>
        <dbReference type="ARBA" id="ARBA00004123"/>
    </source>
</evidence>
<sequence>MYTWYRQIHAPTGLEQCIYCNFTSEKEKNLVVTAASELTVYRLEKNVEVPGKNEGTEENTVVKQKLQQVGSWQLFGNVVRMKLIRLSGAKLDSVLLSFADAKLSIIEFDPAMHDIKTTSLHYFEDNLFKDGSLQRYTLPKIAVDPDSRCVCLQLTSRSLAIVPLRTSAMAHAGDDSMAHDNSTKRTAATSYTIDLHLVDSRLQRIIDIQFLYGYNEPTLLVLFESLRTWAGRVAMRQDTCNIVAISLNMMEQLHPVVWSLNGLPFDCKFAYPVPKPIGGVLIFAVNSLLYLNQSVPPYGTSLNSTTENSTSFPLKPQESVCMRLDCSCAVFISPESMVISLSNGDLYVLTLLVDSMRNVRNFHFDKAASSVLTSCLTVMEDGFIFLGSRLGNSLLLRYTEAHPESKVPSKQVGLCGMEEPAAKRKRLNTAADWAGITSHDIEDLEMYGKDTVTAEPLSSYKFEVCDSLLNIGPCGAAELGEPAYLSEEFVTQRETDLELAVLSGHGKNGALSVLQRTVKPQVVTTFELPGCTDMWTVHSPGKKKVVITNIAVVLLKSPSAILLRDAANGQHAYLILSKEDSTLLLETGKEIMEIEESGFNTREASVYVGNIGGDFILQVCASGVWLMSGVKLVQHIPLELGGPIVKCTICDPYAILLTADGQIVTLVLTPDPESEPGVKLDCSNPSITQVPQICHVCLYADTSGLFQANKHAQHVKMDVGTKGADPQNAVVSEKFHVVDEEEELLYGESDPDIIFAPEFTPKPEQPATHDEPSEGAREKGLKSFWLVIVRENRNLEIFEMPTLNLVYTVKNFSMGQKLLSDSGPMNSYSVQKESDKASTPRYDDNPNIHEILLVGLGHNSSKPHLIVSFTEDLLIYEVFEYSPPDKFQRSNSLRIRFKKVHHKMMIRRNLGAQEPGTYQSDSKNYLRRFTNIGGYSGVFLCGAYPHWIFMTVRGALRCHPMTVDGAISCFVPFHNVNCPNGFLYFNNQGELRICMLPPHMKYDALWPVRKISLRCSAHFLAYSIEHKVYAIVTSVSEPCTRLPYLNCDNEREFEDLDKGERFIYPHIDKFSVQLISPVSWELVPNARIDMDEFEHITCMRNVWLSSGADTSSRQNYLVIGTCNVFGEEMGSRGKIIILEVIEVVPEPGQPLTKNKLKQIYFEEQKGPVTAVCGLEGNLLAAIGQKIFIWKFDENQALRGLAFVDTNVYIHHALSFRSFAIVADMQRSITLLRYQTDFKTLSVTSRDIRPLEVYTSDLVVDGSGVNFLVSDHEKNLILFAYDPEDEPENHGGSRLTRRADMNIGSHANTMWRIAACGIDRSNGSAIQPYSGAHITMMGTLDGSICHVLPVAEKVYRRLLMLQNIMITSLQHIGGLNPKAFRHVRSQRYSLSNPMKNMLDGDLVWKFNSLSHLERHELCKKIGTSPEQILNDLMDIHRATSVM</sequence>
<reference evidence="7" key="2">
    <citation type="submission" date="2025-08" db="UniProtKB">
        <authorList>
            <consortium name="Ensembl"/>
        </authorList>
    </citation>
    <scope>IDENTIFICATION</scope>
</reference>
<keyword evidence="2" id="KW-0539">Nucleus</keyword>
<organism evidence="7 8">
    <name type="scientific">Ciona savignyi</name>
    <name type="common">Pacific transparent sea squirt</name>
    <dbReference type="NCBI Taxonomy" id="51511"/>
    <lineage>
        <taxon>Eukaryota</taxon>
        <taxon>Metazoa</taxon>
        <taxon>Chordata</taxon>
        <taxon>Tunicata</taxon>
        <taxon>Ascidiacea</taxon>
        <taxon>Phlebobranchia</taxon>
        <taxon>Cionidae</taxon>
        <taxon>Ciona</taxon>
    </lineage>
</organism>
<dbReference type="Gene3D" id="2.130.10.10">
    <property type="entry name" value="YVTN repeat-like/Quinoprotein amine dehydrogenase"/>
    <property type="match status" value="2"/>
</dbReference>
<dbReference type="Pfam" id="PF03178">
    <property type="entry name" value="CPSF_A"/>
    <property type="match status" value="1"/>
</dbReference>
<feature type="domain" description="RSE1/DDB1/CPSF1 first beta-propeller" evidence="5">
    <location>
        <begin position="16"/>
        <end position="402"/>
    </location>
</feature>
<dbReference type="Ensembl" id="ENSCSAVT00000003937.1">
    <property type="protein sequence ID" value="ENSCSAVP00000003879.1"/>
    <property type="gene ID" value="ENSCSAVG00000002293.1"/>
</dbReference>
<feature type="compositionally biased region" description="Basic and acidic residues" evidence="3">
    <location>
        <begin position="832"/>
        <end position="843"/>
    </location>
</feature>
<feature type="region of interest" description="Disordered" evidence="3">
    <location>
        <begin position="823"/>
        <end position="843"/>
    </location>
</feature>
<dbReference type="Proteomes" id="UP000007875">
    <property type="component" value="Unassembled WGS sequence"/>
</dbReference>
<evidence type="ECO:0000256" key="2">
    <source>
        <dbReference type="ARBA" id="ARBA00023242"/>
    </source>
</evidence>
<dbReference type="GO" id="GO:0003676">
    <property type="term" value="F:nucleic acid binding"/>
    <property type="evidence" value="ECO:0007669"/>
    <property type="project" value="InterPro"/>
</dbReference>
<dbReference type="InterPro" id="IPR018846">
    <property type="entry name" value="Beta-prop_RSE1/DDB1/CPSF1_1st"/>
</dbReference>
<reference evidence="7" key="3">
    <citation type="submission" date="2025-09" db="UniProtKB">
        <authorList>
            <consortium name="Ensembl"/>
        </authorList>
    </citation>
    <scope>IDENTIFICATION</scope>
</reference>
<evidence type="ECO:0000259" key="6">
    <source>
        <dbReference type="Pfam" id="PF23726"/>
    </source>
</evidence>
<reference evidence="8" key="1">
    <citation type="submission" date="2003-08" db="EMBL/GenBank/DDBJ databases">
        <authorList>
            <person name="Birren B."/>
            <person name="Nusbaum C."/>
            <person name="Abebe A."/>
            <person name="Abouelleil A."/>
            <person name="Adekoya E."/>
            <person name="Ait-zahra M."/>
            <person name="Allen N."/>
            <person name="Allen T."/>
            <person name="An P."/>
            <person name="Anderson M."/>
            <person name="Anderson S."/>
            <person name="Arachchi H."/>
            <person name="Armbruster J."/>
            <person name="Bachantsang P."/>
            <person name="Baldwin J."/>
            <person name="Barry A."/>
            <person name="Bayul T."/>
            <person name="Blitshsteyn B."/>
            <person name="Bloom T."/>
            <person name="Blye J."/>
            <person name="Boguslavskiy L."/>
            <person name="Borowsky M."/>
            <person name="Boukhgalter B."/>
            <person name="Brunache A."/>
            <person name="Butler J."/>
            <person name="Calixte N."/>
            <person name="Calvo S."/>
            <person name="Camarata J."/>
            <person name="Campo K."/>
            <person name="Chang J."/>
            <person name="Cheshatsang Y."/>
            <person name="Citroen M."/>
            <person name="Collymore A."/>
            <person name="Considine T."/>
            <person name="Cook A."/>
            <person name="Cooke P."/>
            <person name="Corum B."/>
            <person name="Cuomo C."/>
            <person name="David R."/>
            <person name="Dawoe T."/>
            <person name="Degray S."/>
            <person name="Dodge S."/>
            <person name="Dooley K."/>
            <person name="Dorje P."/>
            <person name="Dorjee K."/>
            <person name="Dorris L."/>
            <person name="Duffey N."/>
            <person name="Dupes A."/>
            <person name="Elkins T."/>
            <person name="Engels R."/>
            <person name="Erickson J."/>
            <person name="Farina A."/>
            <person name="Faro S."/>
            <person name="Ferreira P."/>
            <person name="Fischer H."/>
            <person name="Fitzgerald M."/>
            <person name="Foley K."/>
            <person name="Gage D."/>
            <person name="Galagan J."/>
            <person name="Gearin G."/>
            <person name="Gnerre S."/>
            <person name="Gnirke A."/>
            <person name="Goyette A."/>
            <person name="Graham J."/>
            <person name="Grandbois E."/>
            <person name="Gyaltsen K."/>
            <person name="Hafez N."/>
            <person name="Hagopian D."/>
            <person name="Hagos B."/>
            <person name="Hall J."/>
            <person name="Hatcher B."/>
            <person name="Heller A."/>
            <person name="Higgins H."/>
            <person name="Honan T."/>
            <person name="Horn A."/>
            <person name="Houde N."/>
            <person name="Hughes L."/>
            <person name="Hulme W."/>
            <person name="Husby E."/>
            <person name="Iliev I."/>
            <person name="Jaffe D."/>
            <person name="Jones C."/>
            <person name="Kamal M."/>
            <person name="Kamat A."/>
            <person name="Kamvysselis M."/>
            <person name="Karlsson E."/>
            <person name="Kells C."/>
            <person name="Kieu A."/>
            <person name="Kisner P."/>
            <person name="Kodira C."/>
            <person name="Kulbokas E."/>
            <person name="Labutti K."/>
            <person name="Lama D."/>
            <person name="Landers T."/>
            <person name="Leger J."/>
            <person name="Levine S."/>
            <person name="Lewis D."/>
            <person name="Lewis T."/>
            <person name="Lindblad-toh K."/>
            <person name="Liu X."/>
            <person name="Lokyitsang T."/>
            <person name="Lokyitsang Y."/>
            <person name="Lucien O."/>
            <person name="Lui A."/>
            <person name="Ma L.J."/>
            <person name="Mabbitt R."/>
            <person name="Macdonald J."/>
            <person name="Maclean C."/>
            <person name="Major J."/>
            <person name="Manning J."/>
            <person name="Marabella R."/>
            <person name="Maru K."/>
            <person name="Matthews C."/>
            <person name="Mauceli E."/>
            <person name="Mccarthy M."/>
            <person name="Mcdonough S."/>
            <person name="Mcghee T."/>
            <person name="Meldrim J."/>
            <person name="Meneus L."/>
            <person name="Mesirov J."/>
            <person name="Mihalev A."/>
            <person name="Mihova T."/>
            <person name="Mikkelsen T."/>
            <person name="Mlenga V."/>
            <person name="Moru K."/>
            <person name="Mozes J."/>
            <person name="Mulrain L."/>
            <person name="Munson G."/>
            <person name="Naylor J."/>
            <person name="Newes C."/>
            <person name="Nguyen C."/>
            <person name="Nguyen N."/>
            <person name="Nguyen T."/>
            <person name="Nicol R."/>
            <person name="Nielsen C."/>
            <person name="Nizzari M."/>
            <person name="Norbu C."/>
            <person name="Norbu N."/>
            <person name="O'donnell P."/>
            <person name="Okoawo O."/>
            <person name="O'leary S."/>
            <person name="Omotosho B."/>
            <person name="O'neill K."/>
            <person name="Osman S."/>
            <person name="Parker S."/>
            <person name="Perrin D."/>
            <person name="Phunkhang P."/>
            <person name="Piqani B."/>
            <person name="Purcell S."/>
            <person name="Rachupka T."/>
            <person name="Ramasamy U."/>
            <person name="Rameau R."/>
            <person name="Ray V."/>
            <person name="Raymond C."/>
            <person name="Retta R."/>
            <person name="Richardson S."/>
            <person name="Rise C."/>
            <person name="Rodriguez J."/>
            <person name="Rogers J."/>
            <person name="Rogov P."/>
            <person name="Rutman M."/>
            <person name="Schupbach R."/>
            <person name="Seaman C."/>
            <person name="Settipalli S."/>
            <person name="Sharpe T."/>
            <person name="Sheridan J."/>
            <person name="Sherpa N."/>
            <person name="Shi J."/>
            <person name="Smirnov S."/>
            <person name="Smith C."/>
            <person name="Sougnez C."/>
            <person name="Spencer B."/>
            <person name="Stalker J."/>
            <person name="Stange-thomann N."/>
            <person name="Stavropoulos S."/>
            <person name="Stetson K."/>
            <person name="Stone C."/>
            <person name="Stone S."/>
            <person name="Stubbs M."/>
            <person name="Talamas J."/>
            <person name="Tchuinga P."/>
            <person name="Tenzing P."/>
            <person name="Tesfaye S."/>
            <person name="Theodore J."/>
            <person name="Thoulutsang Y."/>
            <person name="Topham K."/>
            <person name="Towey S."/>
            <person name="Tsamla T."/>
            <person name="Tsomo N."/>
            <person name="Vallee D."/>
            <person name="Vassiliev H."/>
            <person name="Venkataraman V."/>
            <person name="Vinson J."/>
            <person name="Vo A."/>
            <person name="Wade C."/>
            <person name="Wang S."/>
            <person name="Wangchuk T."/>
            <person name="Wangdi T."/>
            <person name="Whittaker C."/>
            <person name="Wilkinson J."/>
            <person name="Wu Y."/>
            <person name="Wyman D."/>
            <person name="Yadav S."/>
            <person name="Yang S."/>
            <person name="Yang X."/>
            <person name="Yeager S."/>
            <person name="Yee E."/>
            <person name="Young G."/>
            <person name="Zainoun J."/>
            <person name="Zembeck L."/>
            <person name="Zimmer A."/>
            <person name="Zody M."/>
            <person name="Lander E."/>
        </authorList>
    </citation>
    <scope>NUCLEOTIDE SEQUENCE [LARGE SCALE GENOMIC DNA]</scope>
</reference>
<evidence type="ECO:0008006" key="9">
    <source>
        <dbReference type="Google" id="ProtNLM"/>
    </source>
</evidence>
<dbReference type="STRING" id="51511.ENSCSAVP00000003879"/>
<proteinExistence type="predicted"/>
<dbReference type="InParanoid" id="H2YEY1"/>
<evidence type="ECO:0000313" key="8">
    <source>
        <dbReference type="Proteomes" id="UP000007875"/>
    </source>
</evidence>
<dbReference type="OMA" id="PMTKFKL"/>
<dbReference type="InterPro" id="IPR050358">
    <property type="entry name" value="RSE1/DDB1/CFT1"/>
</dbReference>
<dbReference type="Pfam" id="PF10433">
    <property type="entry name" value="Beta-prop_RSE1_1st"/>
    <property type="match status" value="1"/>
</dbReference>